<reference evidence="2 3" key="1">
    <citation type="submission" date="2014-06" db="EMBL/GenBank/DDBJ databases">
        <title>Genomes of Alteromonas australica, a world apart.</title>
        <authorList>
            <person name="Gonzaga A."/>
            <person name="Lopez-Perez M."/>
            <person name="Rodriguez-Valera F."/>
        </authorList>
    </citation>
    <scope>NUCLEOTIDE SEQUENCE [LARGE SCALE GENOMIC DNA]</scope>
    <source>
        <strain evidence="2 3">H 17</strain>
    </source>
</reference>
<dbReference type="AlphaFoldDB" id="A0A075P285"/>
<gene>
    <name evidence="2" type="ORF">EP13_10690</name>
</gene>
<feature type="region of interest" description="Disordered" evidence="1">
    <location>
        <begin position="264"/>
        <end position="283"/>
    </location>
</feature>
<evidence type="ECO:0000313" key="2">
    <source>
        <dbReference type="EMBL" id="AIF99110.1"/>
    </source>
</evidence>
<dbReference type="InterPro" id="IPR018642">
    <property type="entry name" value="DUF2066"/>
</dbReference>
<evidence type="ECO:0008006" key="4">
    <source>
        <dbReference type="Google" id="ProtNLM"/>
    </source>
</evidence>
<evidence type="ECO:0000256" key="1">
    <source>
        <dbReference type="SAM" id="MobiDB-lite"/>
    </source>
</evidence>
<sequence>MNVIGVIKQLISLRKGSVRGCLGFWATSIVLSALVSGHVEATQVIQTNIAAIAVDDQSQRSQDSALKSAFKQVMIKITGNKDALQNPGVKAALRTPQAYLRSYRFDFREGETLYVAEFDKIKLNELLQREGLPLWGERRPETLLWMATEDSESGERQLLDETTPSEMREHLSAKAKERGLPLSFPLMDLTDRTTISIYDVWGRFVQSLTQASNRYSVDNVIGARVYKNEPGTVSEVPGETARLEQLQLDATRGDSQDLVTADLNDNPVAHESDYTAETAEQPYNTDAMSEAGDDDSVEGVTNVSMPPFTMDEFTTYAQRAEQGDYALDWVFVGGGKVSYGSIFADDPATLASLLVDAYSNYLSAQYAIIPGASDAEKVTITVSIANVNSVTSYANATAYLNSLSVVDSAALIQQEGSVATYTITLLGSAQDLINTVRLENKLRPVTDVYGQVVESYTFYWGN</sequence>
<proteinExistence type="predicted"/>
<accession>A0A075P285</accession>
<dbReference type="Proteomes" id="UP000056090">
    <property type="component" value="Chromosome"/>
</dbReference>
<name>A0A075P285_9ALTE</name>
<dbReference type="RefSeq" id="WP_044057241.1">
    <property type="nucleotide sequence ID" value="NZ_CBCSKJ010000001.1"/>
</dbReference>
<dbReference type="EMBL" id="CP008849">
    <property type="protein sequence ID" value="AIF99110.1"/>
    <property type="molecule type" value="Genomic_DNA"/>
</dbReference>
<dbReference type="GeneID" id="78255372"/>
<evidence type="ECO:0000313" key="3">
    <source>
        <dbReference type="Proteomes" id="UP000056090"/>
    </source>
</evidence>
<organism evidence="2 3">
    <name type="scientific">Alteromonas australica</name>
    <dbReference type="NCBI Taxonomy" id="589873"/>
    <lineage>
        <taxon>Bacteria</taxon>
        <taxon>Pseudomonadati</taxon>
        <taxon>Pseudomonadota</taxon>
        <taxon>Gammaproteobacteria</taxon>
        <taxon>Alteromonadales</taxon>
        <taxon>Alteromonadaceae</taxon>
        <taxon>Alteromonas/Salinimonas group</taxon>
        <taxon>Alteromonas</taxon>
    </lineage>
</organism>
<dbReference type="eggNOG" id="COG3249">
    <property type="taxonomic scope" value="Bacteria"/>
</dbReference>
<dbReference type="Pfam" id="PF09839">
    <property type="entry name" value="DUF2066"/>
    <property type="match status" value="1"/>
</dbReference>
<keyword evidence="3" id="KW-1185">Reference proteome</keyword>
<dbReference type="KEGG" id="aal:EP13_10690"/>
<protein>
    <recommendedName>
        <fullName evidence="4">DUF2066 domain-containing protein</fullName>
    </recommendedName>
</protein>